<evidence type="ECO:0000313" key="1">
    <source>
        <dbReference type="EMBL" id="GIY65697.1"/>
    </source>
</evidence>
<dbReference type="EMBL" id="BPLQ01012460">
    <property type="protein sequence ID" value="GIY65697.1"/>
    <property type="molecule type" value="Genomic_DNA"/>
</dbReference>
<organism evidence="1 2">
    <name type="scientific">Caerostris darwini</name>
    <dbReference type="NCBI Taxonomy" id="1538125"/>
    <lineage>
        <taxon>Eukaryota</taxon>
        <taxon>Metazoa</taxon>
        <taxon>Ecdysozoa</taxon>
        <taxon>Arthropoda</taxon>
        <taxon>Chelicerata</taxon>
        <taxon>Arachnida</taxon>
        <taxon>Araneae</taxon>
        <taxon>Araneomorphae</taxon>
        <taxon>Entelegynae</taxon>
        <taxon>Araneoidea</taxon>
        <taxon>Araneidae</taxon>
        <taxon>Caerostris</taxon>
    </lineage>
</organism>
<reference evidence="1 2" key="1">
    <citation type="submission" date="2021-06" db="EMBL/GenBank/DDBJ databases">
        <title>Caerostris darwini draft genome.</title>
        <authorList>
            <person name="Kono N."/>
            <person name="Arakawa K."/>
        </authorList>
    </citation>
    <scope>NUCLEOTIDE SEQUENCE [LARGE SCALE GENOMIC DNA]</scope>
</reference>
<name>A0AAV4V6E9_9ARAC</name>
<protein>
    <submittedName>
        <fullName evidence="1">Uncharacterized protein</fullName>
    </submittedName>
</protein>
<dbReference type="AlphaFoldDB" id="A0AAV4V6E9"/>
<comment type="caution">
    <text evidence="1">The sequence shown here is derived from an EMBL/GenBank/DDBJ whole genome shotgun (WGS) entry which is preliminary data.</text>
</comment>
<sequence>MGSEFEIKSSFICDSDVQDKSTDEKKKIGWDQGVGCKAFRLSWQLVGKYEFSVAAWEMPPKICFSRGKRNLFDDHLFRIVTNHG</sequence>
<keyword evidence="2" id="KW-1185">Reference proteome</keyword>
<dbReference type="Proteomes" id="UP001054837">
    <property type="component" value="Unassembled WGS sequence"/>
</dbReference>
<proteinExistence type="predicted"/>
<evidence type="ECO:0000313" key="2">
    <source>
        <dbReference type="Proteomes" id="UP001054837"/>
    </source>
</evidence>
<accession>A0AAV4V6E9</accession>
<gene>
    <name evidence="1" type="ORF">CDAR_82011</name>
</gene>